<proteinExistence type="predicted"/>
<evidence type="ECO:0000256" key="6">
    <source>
        <dbReference type="SAM" id="SignalP"/>
    </source>
</evidence>
<dbReference type="Proteomes" id="UP000663852">
    <property type="component" value="Unassembled WGS sequence"/>
</dbReference>
<dbReference type="Gene3D" id="3.50.50.60">
    <property type="entry name" value="FAD/NAD(P)-binding domain"/>
    <property type="match status" value="1"/>
</dbReference>
<dbReference type="InterPro" id="IPR039650">
    <property type="entry name" value="HdrA-like"/>
</dbReference>
<sequence>MVMMFKLSLHLSVIGFLLTLCTVNSAYDIAIYGATPGGIAAAITAARLAPSFSIVVIEPTVYIGGMSTAGGIGLRDLGTEATIVGSVAQDWVNNNYKYYKNVSHPIYQPDMNISRQSFLDLLSVHSNIQLITNTGPVIGKSVVMNGTRIVQITTNTKQRVWNADVWIDASYEGDLVRFSSASFTWGRESHVQYNESLAGVQPYTTFANFIPNYPVNATLDNGTMAPYVSREKLGPVGSADSNMMGYSYRLCLTPTKAKQAPFVKPNNYDPNSFIILQRYIQSLMATGHYPQGPPFGKLVDILIFRGYPDGDKFDMCDSFGSAFTSDAININRNYVNGTTEDRLDIAQKVSDYVLGMLWYILTSPLVPEATRKSLENYGLCNDQWPENQHIPPQLYVREGLRLVNENVFTQNHVVSGLCRNDTVALGSWVHDIHVVTRTANGSYVNNEGAMFKEIARVNGSQSEGVFEIPYSILLPKRSEVTNLLVPVCHAASHVAYSALRVEPHFMMLGGAAGYAAAYSILDGYIDVQSVNINRLQERLLQDGVLLHYPRGHCD</sequence>
<dbReference type="EMBL" id="CAJNOJ010000009">
    <property type="protein sequence ID" value="CAF0778790.1"/>
    <property type="molecule type" value="Genomic_DNA"/>
</dbReference>
<keyword evidence="1" id="KW-0004">4Fe-4S</keyword>
<dbReference type="InterPro" id="IPR036188">
    <property type="entry name" value="FAD/NAD-bd_sf"/>
</dbReference>
<evidence type="ECO:0000256" key="3">
    <source>
        <dbReference type="ARBA" id="ARBA00023002"/>
    </source>
</evidence>
<gene>
    <name evidence="7" type="ORF">EDS130_LOCUS3722</name>
    <name evidence="8" type="ORF">XAT740_LOCUS3811</name>
</gene>
<comment type="caution">
    <text evidence="7">The sequence shown here is derived from an EMBL/GenBank/DDBJ whole genome shotgun (WGS) entry which is preliminary data.</text>
</comment>
<evidence type="ECO:0000256" key="2">
    <source>
        <dbReference type="ARBA" id="ARBA00022723"/>
    </source>
</evidence>
<protein>
    <recommendedName>
        <fullName evidence="11">FAD dependent oxidoreductase</fullName>
    </recommendedName>
</protein>
<keyword evidence="2" id="KW-0479">Metal-binding</keyword>
<evidence type="ECO:0000256" key="4">
    <source>
        <dbReference type="ARBA" id="ARBA00023004"/>
    </source>
</evidence>
<evidence type="ECO:0000256" key="1">
    <source>
        <dbReference type="ARBA" id="ARBA00022485"/>
    </source>
</evidence>
<keyword evidence="9" id="KW-1185">Reference proteome</keyword>
<dbReference type="PANTHER" id="PTHR43498">
    <property type="entry name" value="FERREDOXIN:COB-COM HETERODISULFIDE REDUCTASE SUBUNIT A"/>
    <property type="match status" value="1"/>
</dbReference>
<evidence type="ECO:0008006" key="11">
    <source>
        <dbReference type="Google" id="ProtNLM"/>
    </source>
</evidence>
<dbReference type="SUPFAM" id="SSF51905">
    <property type="entry name" value="FAD/NAD(P)-binding domain"/>
    <property type="match status" value="1"/>
</dbReference>
<reference evidence="7" key="1">
    <citation type="submission" date="2021-02" db="EMBL/GenBank/DDBJ databases">
        <authorList>
            <person name="Nowell W R."/>
        </authorList>
    </citation>
    <scope>NUCLEOTIDE SEQUENCE</scope>
</reference>
<evidence type="ECO:0000313" key="7">
    <source>
        <dbReference type="EMBL" id="CAF0778790.1"/>
    </source>
</evidence>
<evidence type="ECO:0000256" key="5">
    <source>
        <dbReference type="ARBA" id="ARBA00023014"/>
    </source>
</evidence>
<dbReference type="GO" id="GO:0046872">
    <property type="term" value="F:metal ion binding"/>
    <property type="evidence" value="ECO:0007669"/>
    <property type="project" value="UniProtKB-KW"/>
</dbReference>
<evidence type="ECO:0000313" key="8">
    <source>
        <dbReference type="EMBL" id="CAF0817958.1"/>
    </source>
</evidence>
<evidence type="ECO:0000313" key="9">
    <source>
        <dbReference type="Proteomes" id="UP000663828"/>
    </source>
</evidence>
<dbReference type="Pfam" id="PF12831">
    <property type="entry name" value="FAD_oxidored"/>
    <property type="match status" value="1"/>
</dbReference>
<dbReference type="GO" id="GO:0016491">
    <property type="term" value="F:oxidoreductase activity"/>
    <property type="evidence" value="ECO:0007669"/>
    <property type="project" value="UniProtKB-KW"/>
</dbReference>
<keyword evidence="4" id="KW-0408">Iron</keyword>
<keyword evidence="6" id="KW-0732">Signal</keyword>
<keyword evidence="5" id="KW-0411">Iron-sulfur</keyword>
<dbReference type="EMBL" id="CAJNOR010000149">
    <property type="protein sequence ID" value="CAF0817958.1"/>
    <property type="molecule type" value="Genomic_DNA"/>
</dbReference>
<dbReference type="AlphaFoldDB" id="A0A813RAN1"/>
<feature type="signal peptide" evidence="6">
    <location>
        <begin position="1"/>
        <end position="26"/>
    </location>
</feature>
<accession>A0A813RAN1</accession>
<keyword evidence="3" id="KW-0560">Oxidoreductase</keyword>
<dbReference type="PANTHER" id="PTHR43498:SF1">
    <property type="entry name" value="COB--COM HETERODISULFIDE REDUCTASE IRON-SULFUR SUBUNIT A"/>
    <property type="match status" value="1"/>
</dbReference>
<name>A0A813RAN1_ADIRI</name>
<organism evidence="7 10">
    <name type="scientific">Adineta ricciae</name>
    <name type="common">Rotifer</name>
    <dbReference type="NCBI Taxonomy" id="249248"/>
    <lineage>
        <taxon>Eukaryota</taxon>
        <taxon>Metazoa</taxon>
        <taxon>Spiralia</taxon>
        <taxon>Gnathifera</taxon>
        <taxon>Rotifera</taxon>
        <taxon>Eurotatoria</taxon>
        <taxon>Bdelloidea</taxon>
        <taxon>Adinetida</taxon>
        <taxon>Adinetidae</taxon>
        <taxon>Adineta</taxon>
    </lineage>
</organism>
<evidence type="ECO:0000313" key="10">
    <source>
        <dbReference type="Proteomes" id="UP000663852"/>
    </source>
</evidence>
<feature type="chain" id="PRO_5036222785" description="FAD dependent oxidoreductase" evidence="6">
    <location>
        <begin position="27"/>
        <end position="554"/>
    </location>
</feature>
<dbReference type="GO" id="GO:0051539">
    <property type="term" value="F:4 iron, 4 sulfur cluster binding"/>
    <property type="evidence" value="ECO:0007669"/>
    <property type="project" value="UniProtKB-KW"/>
</dbReference>
<dbReference type="OrthoDB" id="9999324at2759"/>
<dbReference type="Proteomes" id="UP000663828">
    <property type="component" value="Unassembled WGS sequence"/>
</dbReference>